<gene>
    <name evidence="9" type="ORF">METZ01_LOCUS59079</name>
</gene>
<reference evidence="9" key="1">
    <citation type="submission" date="2018-05" db="EMBL/GenBank/DDBJ databases">
        <authorList>
            <person name="Lanie J.A."/>
            <person name="Ng W.-L."/>
            <person name="Kazmierczak K.M."/>
            <person name="Andrzejewski T.M."/>
            <person name="Davidsen T.M."/>
            <person name="Wayne K.J."/>
            <person name="Tettelin H."/>
            <person name="Glass J.I."/>
            <person name="Rusch D."/>
            <person name="Podicherti R."/>
            <person name="Tsui H.-C.T."/>
            <person name="Winkler M.E."/>
        </authorList>
    </citation>
    <scope>NUCLEOTIDE SEQUENCE</scope>
</reference>
<accession>A0A381SQA7</accession>
<dbReference type="GO" id="GO:0046872">
    <property type="term" value="F:metal ion binding"/>
    <property type="evidence" value="ECO:0007669"/>
    <property type="project" value="UniProtKB-KW"/>
</dbReference>
<dbReference type="InterPro" id="IPR013482">
    <property type="entry name" value="Molybde_CF_guanTrfase"/>
</dbReference>
<keyword evidence="7" id="KW-0501">Molybdenum cofactor biosynthesis</keyword>
<keyword evidence="2" id="KW-0808">Transferase</keyword>
<dbReference type="HAMAP" id="MF_00316">
    <property type="entry name" value="MobA"/>
    <property type="match status" value="1"/>
</dbReference>
<dbReference type="SUPFAM" id="SSF53448">
    <property type="entry name" value="Nucleotide-diphospho-sugar transferases"/>
    <property type="match status" value="1"/>
</dbReference>
<keyword evidence="6" id="KW-0342">GTP-binding</keyword>
<evidence type="ECO:0000256" key="3">
    <source>
        <dbReference type="ARBA" id="ARBA00022723"/>
    </source>
</evidence>
<dbReference type="Gene3D" id="3.90.550.10">
    <property type="entry name" value="Spore Coat Polysaccharide Biosynthesis Protein SpsA, Chain A"/>
    <property type="match status" value="1"/>
</dbReference>
<evidence type="ECO:0000256" key="6">
    <source>
        <dbReference type="ARBA" id="ARBA00023134"/>
    </source>
</evidence>
<sequence length="205" mass="23038">MNEQYGAIILAGGRSSRMGEDKASLEISGKSMVERLLLKLSPIVAEVVVMRAPGQTMPNIPKELQGRIQVGRDSVKDRGPLQGIVDALPLLNSAIDKVFLLTCDLPYITTEWLQTLKDIMTDEFDLVCTEENEIINPLLAIYRKPVLEPASKLIAEGKRRPISLWEGWRMARLSAPEETPWICRDVNTPEEFKEAQNYLTSNEND</sequence>
<dbReference type="InterPro" id="IPR025877">
    <property type="entry name" value="MobA-like_NTP_Trfase"/>
</dbReference>
<dbReference type="GO" id="GO:0016779">
    <property type="term" value="F:nucleotidyltransferase activity"/>
    <property type="evidence" value="ECO:0007669"/>
    <property type="project" value="TreeGrafter"/>
</dbReference>
<dbReference type="AlphaFoldDB" id="A0A381SQA7"/>
<dbReference type="Pfam" id="PF12804">
    <property type="entry name" value="NTP_transf_3"/>
    <property type="match status" value="1"/>
</dbReference>
<name>A0A381SQA7_9ZZZZ</name>
<dbReference type="PANTHER" id="PTHR19136">
    <property type="entry name" value="MOLYBDENUM COFACTOR GUANYLYLTRANSFERASE"/>
    <property type="match status" value="1"/>
</dbReference>
<evidence type="ECO:0000256" key="1">
    <source>
        <dbReference type="ARBA" id="ARBA00022490"/>
    </source>
</evidence>
<evidence type="ECO:0000259" key="8">
    <source>
        <dbReference type="Pfam" id="PF12804"/>
    </source>
</evidence>
<protein>
    <recommendedName>
        <fullName evidence="8">MobA-like NTP transferase domain-containing protein</fullName>
    </recommendedName>
</protein>
<dbReference type="EMBL" id="UINC01003425">
    <property type="protein sequence ID" value="SVA06225.1"/>
    <property type="molecule type" value="Genomic_DNA"/>
</dbReference>
<keyword evidence="5" id="KW-0460">Magnesium</keyword>
<keyword evidence="1" id="KW-0963">Cytoplasm</keyword>
<proteinExistence type="inferred from homology"/>
<evidence type="ECO:0000256" key="5">
    <source>
        <dbReference type="ARBA" id="ARBA00022842"/>
    </source>
</evidence>
<feature type="domain" description="MobA-like NTP transferase" evidence="8">
    <location>
        <begin position="7"/>
        <end position="160"/>
    </location>
</feature>
<organism evidence="9">
    <name type="scientific">marine metagenome</name>
    <dbReference type="NCBI Taxonomy" id="408172"/>
    <lineage>
        <taxon>unclassified sequences</taxon>
        <taxon>metagenomes</taxon>
        <taxon>ecological metagenomes</taxon>
    </lineage>
</organism>
<evidence type="ECO:0000313" key="9">
    <source>
        <dbReference type="EMBL" id="SVA06225.1"/>
    </source>
</evidence>
<evidence type="ECO:0000256" key="7">
    <source>
        <dbReference type="ARBA" id="ARBA00023150"/>
    </source>
</evidence>
<keyword evidence="3" id="KW-0479">Metal-binding</keyword>
<keyword evidence="4" id="KW-0547">Nucleotide-binding</keyword>
<dbReference type="PANTHER" id="PTHR19136:SF81">
    <property type="entry name" value="MOLYBDENUM COFACTOR GUANYLYLTRANSFERASE"/>
    <property type="match status" value="1"/>
</dbReference>
<dbReference type="InterPro" id="IPR029044">
    <property type="entry name" value="Nucleotide-diphossugar_trans"/>
</dbReference>
<dbReference type="GO" id="GO:0006777">
    <property type="term" value="P:Mo-molybdopterin cofactor biosynthetic process"/>
    <property type="evidence" value="ECO:0007669"/>
    <property type="project" value="UniProtKB-KW"/>
</dbReference>
<dbReference type="GO" id="GO:0005525">
    <property type="term" value="F:GTP binding"/>
    <property type="evidence" value="ECO:0007669"/>
    <property type="project" value="UniProtKB-KW"/>
</dbReference>
<evidence type="ECO:0000256" key="2">
    <source>
        <dbReference type="ARBA" id="ARBA00022679"/>
    </source>
</evidence>
<evidence type="ECO:0000256" key="4">
    <source>
        <dbReference type="ARBA" id="ARBA00022741"/>
    </source>
</evidence>
<dbReference type="CDD" id="cd02503">
    <property type="entry name" value="MobA"/>
    <property type="match status" value="1"/>
</dbReference>